<accession>A0ABZ2F9W9</accession>
<evidence type="ECO:0000256" key="2">
    <source>
        <dbReference type="ARBA" id="ARBA00022723"/>
    </source>
</evidence>
<reference evidence="7 8" key="1">
    <citation type="submission" date="2022-09" db="EMBL/GenBank/DDBJ databases">
        <authorList>
            <person name="Giprobiosintez L."/>
        </authorList>
    </citation>
    <scope>NUCLEOTIDE SEQUENCE [LARGE SCALE GENOMIC DNA]</scope>
    <source>
        <strain evidence="8">VKPM-B-12549 (GBS-15)</strain>
    </source>
</reference>
<dbReference type="Proteomes" id="UP001359308">
    <property type="component" value="Chromosome"/>
</dbReference>
<keyword evidence="8" id="KW-1185">Reference proteome</keyword>
<keyword evidence="5" id="KW-0482">Metalloprotease</keyword>
<keyword evidence="4" id="KW-0862">Zinc</keyword>
<evidence type="ECO:0000256" key="3">
    <source>
        <dbReference type="ARBA" id="ARBA00022801"/>
    </source>
</evidence>
<evidence type="ECO:0000259" key="6">
    <source>
        <dbReference type="PROSITE" id="PS50249"/>
    </source>
</evidence>
<dbReference type="PANTHER" id="PTHR34858">
    <property type="entry name" value="CYSO-CYSTEINE PEPTIDASE"/>
    <property type="match status" value="1"/>
</dbReference>
<dbReference type="EMBL" id="CP104311">
    <property type="protein sequence ID" value="WWF03175.1"/>
    <property type="molecule type" value="Genomic_DNA"/>
</dbReference>
<dbReference type="CDD" id="cd08070">
    <property type="entry name" value="MPN_like"/>
    <property type="match status" value="1"/>
</dbReference>
<feature type="domain" description="MPN" evidence="6">
    <location>
        <begin position="5"/>
        <end position="128"/>
    </location>
</feature>
<dbReference type="InterPro" id="IPR000555">
    <property type="entry name" value="JAMM/MPN+_dom"/>
</dbReference>
<evidence type="ECO:0000313" key="7">
    <source>
        <dbReference type="EMBL" id="WWF03175.1"/>
    </source>
</evidence>
<dbReference type="InterPro" id="IPR037518">
    <property type="entry name" value="MPN"/>
</dbReference>
<name>A0ABZ2F9W9_METCP</name>
<evidence type="ECO:0000256" key="1">
    <source>
        <dbReference type="ARBA" id="ARBA00022670"/>
    </source>
</evidence>
<dbReference type="SMART" id="SM00232">
    <property type="entry name" value="JAB_MPN"/>
    <property type="match status" value="1"/>
</dbReference>
<dbReference type="InterPro" id="IPR028090">
    <property type="entry name" value="JAB_dom_prok"/>
</dbReference>
<sequence length="140" mass="15361">MIKEQCVIPRYLVNQILHLAQASPEREVCGLIGAAAGRRMRCYPVPNVAERPECRFLLDPKGQIDALRAMRERGEELFAIFHSHPTAAAVPSPVDLEFAAYPDALHLIVSLSTKGVLEMRGFRIGSSSAPGEVELLLAPE</sequence>
<dbReference type="PROSITE" id="PS50249">
    <property type="entry name" value="MPN"/>
    <property type="match status" value="1"/>
</dbReference>
<dbReference type="RefSeq" id="WP_198322083.1">
    <property type="nucleotide sequence ID" value="NZ_CP104311.1"/>
</dbReference>
<keyword evidence="2" id="KW-0479">Metal-binding</keyword>
<evidence type="ECO:0000313" key="8">
    <source>
        <dbReference type="Proteomes" id="UP001359308"/>
    </source>
</evidence>
<dbReference type="InterPro" id="IPR051929">
    <property type="entry name" value="VirAsm_ModProt"/>
</dbReference>
<evidence type="ECO:0000256" key="5">
    <source>
        <dbReference type="ARBA" id="ARBA00023049"/>
    </source>
</evidence>
<evidence type="ECO:0000256" key="4">
    <source>
        <dbReference type="ARBA" id="ARBA00022833"/>
    </source>
</evidence>
<dbReference type="Pfam" id="PF14464">
    <property type="entry name" value="Prok-JAB"/>
    <property type="match status" value="1"/>
</dbReference>
<keyword evidence="1" id="KW-0645">Protease</keyword>
<keyword evidence="3" id="KW-0378">Hydrolase</keyword>
<proteinExistence type="predicted"/>
<dbReference type="Gene3D" id="3.40.140.10">
    <property type="entry name" value="Cytidine Deaminase, domain 2"/>
    <property type="match status" value="1"/>
</dbReference>
<protein>
    <submittedName>
        <fullName evidence="7">M67 family metallopeptidase</fullName>
    </submittedName>
</protein>
<organism evidence="7 8">
    <name type="scientific">Methylococcus capsulatus</name>
    <dbReference type="NCBI Taxonomy" id="414"/>
    <lineage>
        <taxon>Bacteria</taxon>
        <taxon>Pseudomonadati</taxon>
        <taxon>Pseudomonadota</taxon>
        <taxon>Gammaproteobacteria</taxon>
        <taxon>Methylococcales</taxon>
        <taxon>Methylococcaceae</taxon>
        <taxon>Methylococcus</taxon>
    </lineage>
</organism>
<dbReference type="SUPFAM" id="SSF102712">
    <property type="entry name" value="JAB1/MPN domain"/>
    <property type="match status" value="1"/>
</dbReference>
<gene>
    <name evidence="7" type="ORF">N4J17_06030</name>
</gene>
<dbReference type="PANTHER" id="PTHR34858:SF1">
    <property type="entry name" value="CYSO-CYSTEINE PEPTIDASE"/>
    <property type="match status" value="1"/>
</dbReference>